<dbReference type="STRING" id="1631249.BQ8794_550012"/>
<evidence type="ECO:0008006" key="3">
    <source>
        <dbReference type="Google" id="ProtNLM"/>
    </source>
</evidence>
<evidence type="ECO:0000313" key="2">
    <source>
        <dbReference type="Proteomes" id="UP000188388"/>
    </source>
</evidence>
<dbReference type="RefSeq" id="WP_077381735.1">
    <property type="nucleotide sequence ID" value="NZ_FTPD01000051.1"/>
</dbReference>
<proteinExistence type="predicted"/>
<dbReference type="Pfam" id="PF12244">
    <property type="entry name" value="DUF3606"/>
    <property type="match status" value="1"/>
</dbReference>
<dbReference type="Proteomes" id="UP000188388">
    <property type="component" value="Unassembled WGS sequence"/>
</dbReference>
<accession>A0A1R3VFP4</accession>
<keyword evidence="2" id="KW-1185">Reference proteome</keyword>
<dbReference type="InterPro" id="IPR022037">
    <property type="entry name" value="DUF3606"/>
</dbReference>
<dbReference type="EMBL" id="FTPD01000051">
    <property type="protein sequence ID" value="SIT58669.1"/>
    <property type="molecule type" value="Genomic_DNA"/>
</dbReference>
<dbReference type="AlphaFoldDB" id="A0A1R3VFP4"/>
<name>A0A1R3VFP4_9HYPH</name>
<gene>
    <name evidence="1" type="ORF">BQ8794_550012</name>
</gene>
<reference evidence="2" key="1">
    <citation type="submission" date="2017-01" db="EMBL/GenBank/DDBJ databases">
        <authorList>
            <person name="Brunel B."/>
        </authorList>
    </citation>
    <scope>NUCLEOTIDE SEQUENCE [LARGE SCALE GENOMIC DNA]</scope>
</reference>
<evidence type="ECO:0000313" key="1">
    <source>
        <dbReference type="EMBL" id="SIT58669.1"/>
    </source>
</evidence>
<protein>
    <recommendedName>
        <fullName evidence="3">DUF3606 domain-containing protein</fullName>
    </recommendedName>
</protein>
<sequence length="63" mass="7260">MADDKTKRDFRDRNRVSADENYEVEYFALEMGITPDQVRDLIRTIGNDRAALTEAARALKAQK</sequence>
<organism evidence="1 2">
    <name type="scientific">Mesorhizobium prunaredense</name>
    <dbReference type="NCBI Taxonomy" id="1631249"/>
    <lineage>
        <taxon>Bacteria</taxon>
        <taxon>Pseudomonadati</taxon>
        <taxon>Pseudomonadota</taxon>
        <taxon>Alphaproteobacteria</taxon>
        <taxon>Hyphomicrobiales</taxon>
        <taxon>Phyllobacteriaceae</taxon>
        <taxon>Mesorhizobium</taxon>
    </lineage>
</organism>